<keyword evidence="5" id="KW-1185">Reference proteome</keyword>
<accession>A0ABT0L9F9</accession>
<protein>
    <submittedName>
        <fullName evidence="4">CHRD domain-containing protein</fullName>
    </submittedName>
</protein>
<evidence type="ECO:0000256" key="1">
    <source>
        <dbReference type="SAM" id="MobiDB-lite"/>
    </source>
</evidence>
<comment type="caution">
    <text evidence="4">The sequence shown here is derived from an EMBL/GenBank/DDBJ whole genome shotgun (WGS) entry which is preliminary data.</text>
</comment>
<evidence type="ECO:0000259" key="3">
    <source>
        <dbReference type="PROSITE" id="PS50933"/>
    </source>
</evidence>
<dbReference type="Proteomes" id="UP001203423">
    <property type="component" value="Unassembled WGS sequence"/>
</dbReference>
<feature type="signal peptide" evidence="2">
    <location>
        <begin position="1"/>
        <end position="24"/>
    </location>
</feature>
<sequence>MTQRLILLLSSFALLLSAMSVVYAHGHKGGNAEGRASNNNYLTFKVDLSSLLEKKLDGKAVEANTPKDASGFAVLTYDIKKETLRFYISYSGLSGEGLVMAHFHSKDPQGNPIVQTICGQPEKPGMVKDWPKTKDNQGREGLTGDCPVGNSGYIKGEWEHVEPSAIEELKTGTMNLNLHTKLNMKGEINGYLQPVGQ</sequence>
<feature type="compositionally biased region" description="Basic and acidic residues" evidence="1">
    <location>
        <begin position="125"/>
        <end position="138"/>
    </location>
</feature>
<evidence type="ECO:0000256" key="2">
    <source>
        <dbReference type="SAM" id="SignalP"/>
    </source>
</evidence>
<evidence type="ECO:0000313" key="4">
    <source>
        <dbReference type="EMBL" id="MCL1124352.1"/>
    </source>
</evidence>
<feature type="region of interest" description="Disordered" evidence="1">
    <location>
        <begin position="121"/>
        <end position="146"/>
    </location>
</feature>
<dbReference type="EMBL" id="JAKIKS010000022">
    <property type="protein sequence ID" value="MCL1124352.1"/>
    <property type="molecule type" value="Genomic_DNA"/>
</dbReference>
<feature type="domain" description="CHRD" evidence="3">
    <location>
        <begin position="48"/>
        <end position="197"/>
    </location>
</feature>
<feature type="chain" id="PRO_5045326306" evidence="2">
    <location>
        <begin position="25"/>
        <end position="197"/>
    </location>
</feature>
<dbReference type="Pfam" id="PF07452">
    <property type="entry name" value="CHRD"/>
    <property type="match status" value="1"/>
</dbReference>
<proteinExistence type="predicted"/>
<dbReference type="PROSITE" id="PS50933">
    <property type="entry name" value="CHRD"/>
    <property type="match status" value="1"/>
</dbReference>
<organism evidence="4 5">
    <name type="scientific">Shewanella surugensis</name>
    <dbReference type="NCBI Taxonomy" id="212020"/>
    <lineage>
        <taxon>Bacteria</taxon>
        <taxon>Pseudomonadati</taxon>
        <taxon>Pseudomonadota</taxon>
        <taxon>Gammaproteobacteria</taxon>
        <taxon>Alteromonadales</taxon>
        <taxon>Shewanellaceae</taxon>
        <taxon>Shewanella</taxon>
    </lineage>
</organism>
<dbReference type="SMART" id="SM00754">
    <property type="entry name" value="CHRD"/>
    <property type="match status" value="1"/>
</dbReference>
<name>A0ABT0L9F9_9GAMM</name>
<keyword evidence="2" id="KW-0732">Signal</keyword>
<gene>
    <name evidence="4" type="ORF">L2764_07675</name>
</gene>
<reference evidence="4 5" key="1">
    <citation type="submission" date="2022-01" db="EMBL/GenBank/DDBJ databases">
        <title>Whole genome-based taxonomy of the Shewanellaceae.</title>
        <authorList>
            <person name="Martin-Rodriguez A.J."/>
        </authorList>
    </citation>
    <scope>NUCLEOTIDE SEQUENCE [LARGE SCALE GENOMIC DNA]</scope>
    <source>
        <strain evidence="4 5">DSM 17177</strain>
    </source>
</reference>
<evidence type="ECO:0000313" key="5">
    <source>
        <dbReference type="Proteomes" id="UP001203423"/>
    </source>
</evidence>
<dbReference type="RefSeq" id="WP_248939634.1">
    <property type="nucleotide sequence ID" value="NZ_JAKIKS010000022.1"/>
</dbReference>
<dbReference type="InterPro" id="IPR010895">
    <property type="entry name" value="CHRD"/>
</dbReference>